<sequence length="397" mass="43904">MNNQKINIRTIKLAFMVLLAGTYLACTKADDYKKFTEKGEISYTGKLDSVKVMSGNNRVYIRGLFLSDPKVTLCKIFWNNKADSVVIQVKKKYAIDTLKYFVENVKEGVQNFEIYTYDGVGNKSIPVYKTGRSYGARYQSSLFNRPIESAFTDASGATKITWQGMDRLTGVFATEIEYTNLSNVIKKIRTKIDETTTSISDIKPGTNLRYRTLFLPDTVSIDTFSTAFQTQRVGADITSTYFKNKGNPFVAAASGGRWRNIADWTVTANIKNHGGLGGWCSDQGGCLAMEMGWDGTAQITNGKIYQTFTLPAGSYSFEITMAKNEAKDPVYIVAAAGNTLPDVADVSTSLGYTNFANNKFQFTLTQSTTVSIGFLATMSTASGNQFWIVKEVMLKSL</sequence>
<feature type="chain" id="PRO_5020894635" evidence="1">
    <location>
        <begin position="26"/>
        <end position="397"/>
    </location>
</feature>
<dbReference type="AlphaFoldDB" id="A0A4R0PK43"/>
<gene>
    <name evidence="3" type="ORF">EZ456_22550</name>
</gene>
<dbReference type="InterPro" id="IPR032181">
    <property type="entry name" value="DUF5013"/>
</dbReference>
<organism evidence="3 4">
    <name type="scientific">Pedobacter psychrodurus</name>
    <dbReference type="NCBI Taxonomy" id="2530456"/>
    <lineage>
        <taxon>Bacteria</taxon>
        <taxon>Pseudomonadati</taxon>
        <taxon>Bacteroidota</taxon>
        <taxon>Sphingobacteriia</taxon>
        <taxon>Sphingobacteriales</taxon>
        <taxon>Sphingobacteriaceae</taxon>
        <taxon>Pedobacter</taxon>
    </lineage>
</organism>
<reference evidence="3 4" key="1">
    <citation type="submission" date="2019-02" db="EMBL/GenBank/DDBJ databases">
        <title>Pedobacter sp. RP-3-21 sp. nov., isolated from Arctic soil.</title>
        <authorList>
            <person name="Dahal R.H."/>
        </authorList>
    </citation>
    <scope>NUCLEOTIDE SEQUENCE [LARGE SCALE GENOMIC DNA]</scope>
    <source>
        <strain evidence="3 4">RP-3-21</strain>
    </source>
</reference>
<name>A0A4R0PK43_9SPHI</name>
<dbReference type="Proteomes" id="UP000293925">
    <property type="component" value="Unassembled WGS sequence"/>
</dbReference>
<proteinExistence type="predicted"/>
<feature type="signal peptide" evidence="1">
    <location>
        <begin position="1"/>
        <end position="25"/>
    </location>
</feature>
<dbReference type="RefSeq" id="WP_131534087.1">
    <property type="nucleotide sequence ID" value="NZ_SJSO01000028.1"/>
</dbReference>
<dbReference type="EMBL" id="SJSO01000028">
    <property type="protein sequence ID" value="TCD17808.1"/>
    <property type="molecule type" value="Genomic_DNA"/>
</dbReference>
<comment type="caution">
    <text evidence="3">The sequence shown here is derived from an EMBL/GenBank/DDBJ whole genome shotgun (WGS) entry which is preliminary data.</text>
</comment>
<dbReference type="Gene3D" id="2.60.120.260">
    <property type="entry name" value="Galactose-binding domain-like"/>
    <property type="match status" value="1"/>
</dbReference>
<dbReference type="OrthoDB" id="1043438at2"/>
<keyword evidence="4" id="KW-1185">Reference proteome</keyword>
<evidence type="ECO:0000259" key="2">
    <source>
        <dbReference type="Pfam" id="PF16405"/>
    </source>
</evidence>
<evidence type="ECO:0000313" key="4">
    <source>
        <dbReference type="Proteomes" id="UP000293925"/>
    </source>
</evidence>
<feature type="domain" description="DUF5013" evidence="2">
    <location>
        <begin position="243"/>
        <end position="373"/>
    </location>
</feature>
<accession>A0A4R0PK43</accession>
<protein>
    <submittedName>
        <fullName evidence="3">DUF5013 domain-containing protein</fullName>
    </submittedName>
</protein>
<evidence type="ECO:0000256" key="1">
    <source>
        <dbReference type="SAM" id="SignalP"/>
    </source>
</evidence>
<evidence type="ECO:0000313" key="3">
    <source>
        <dbReference type="EMBL" id="TCD17808.1"/>
    </source>
</evidence>
<dbReference type="Pfam" id="PF16389">
    <property type="entry name" value="DUF4998"/>
    <property type="match status" value="1"/>
</dbReference>
<dbReference type="Pfam" id="PF16405">
    <property type="entry name" value="DUF5013"/>
    <property type="match status" value="1"/>
</dbReference>
<keyword evidence="1" id="KW-0732">Signal</keyword>